<dbReference type="SUPFAM" id="SSF55166">
    <property type="entry name" value="Hedgehog/DD-peptidase"/>
    <property type="match status" value="1"/>
</dbReference>
<dbReference type="InterPro" id="IPR013230">
    <property type="entry name" value="Peptidase_M15A_C"/>
</dbReference>
<protein>
    <recommendedName>
        <fullName evidence="2">Peptidase M15A C-terminal domain-containing protein</fullName>
    </recommendedName>
</protein>
<reference evidence="3 4" key="1">
    <citation type="journal article" date="2016" name="Biochim. Biophys. Acta">
        <title>Characterization of red-shifted phycobilisomes isolated from the chlorophyll f-containing cyanobacterium Halomicronema hongdechloris.</title>
        <authorList>
            <person name="Li Y."/>
            <person name="Lin Y."/>
            <person name="Garvey C.J."/>
            <person name="Birch D."/>
            <person name="Corkery R.W."/>
            <person name="Loughlin P.C."/>
            <person name="Scheer H."/>
            <person name="Willows R.D."/>
            <person name="Chen M."/>
        </authorList>
    </citation>
    <scope>NUCLEOTIDE SEQUENCE [LARGE SCALE GENOMIC DNA]</scope>
    <source>
        <strain evidence="3 4">C2206</strain>
    </source>
</reference>
<sequence length="553" mass="62316">MATLLPDQRNDYYLSEAARVGIHKPILAALYAVHGQPQLPDGELGLGIYPVNRVGPDQVNTFPEQVQYAANTVRSLTDSLTAEGWQGRDLWNASESRYSDRLLRTLAAGYRPPASDTSAALLEASDFNTLKDAYLADIVYDYEADQLPHNPAHLDKALLAFAERVPPHYGRLGFQRQALLEAVRLWRKLDSHEAVLEALEISEPVSQADETALDQALVNFVQGAVRYYSGYPYQREALLRLVQLWRQMDSREETIQWLASHDPHAHEANLHIIDPALIAFVQHLPGQYKGQGDQRFALTEAYRLWQQLASRAMALESLGVDPRTVVQQADDKTALTETAAQIDQGLLAFIKSVPQTYQETETQREALIRLVQIWRRLEGRIPTLQALCDDLRRMERAQRHAVEAMPAPEAAPQPPRPPRWTPENVQLAASIVPNGNFTWAEATHGGTRLPPNQATIDAMVRIAALAQQARDRIGRPFKVTSWYRPPEINARVGGASQSRHIIGDAIDFYCDGLSGNQLYWALDPWWPGGLGRYRRFPYLAHLDARGYRARWTH</sequence>
<evidence type="ECO:0000256" key="1">
    <source>
        <dbReference type="SAM" id="MobiDB-lite"/>
    </source>
</evidence>
<feature type="region of interest" description="Disordered" evidence="1">
    <location>
        <begin position="400"/>
        <end position="421"/>
    </location>
</feature>
<organism evidence="3 4">
    <name type="scientific">Halomicronema hongdechloris C2206</name>
    <dbReference type="NCBI Taxonomy" id="1641165"/>
    <lineage>
        <taxon>Bacteria</taxon>
        <taxon>Bacillati</taxon>
        <taxon>Cyanobacteriota</taxon>
        <taxon>Cyanophyceae</taxon>
        <taxon>Nodosilineales</taxon>
        <taxon>Nodosilineaceae</taxon>
        <taxon>Halomicronema</taxon>
    </lineage>
</organism>
<name>A0A1Z3HNX0_9CYAN</name>
<evidence type="ECO:0000313" key="4">
    <source>
        <dbReference type="Proteomes" id="UP000191901"/>
    </source>
</evidence>
<dbReference type="Gene3D" id="3.30.1380.10">
    <property type="match status" value="1"/>
</dbReference>
<evidence type="ECO:0000259" key="2">
    <source>
        <dbReference type="Pfam" id="PF08291"/>
    </source>
</evidence>
<dbReference type="OrthoDB" id="524886at2"/>
<dbReference type="KEGG" id="hhg:XM38_028110"/>
<dbReference type="InterPro" id="IPR009045">
    <property type="entry name" value="Zn_M74/Hedgehog-like"/>
</dbReference>
<feature type="compositionally biased region" description="Pro residues" evidence="1">
    <location>
        <begin position="409"/>
        <end position="420"/>
    </location>
</feature>
<gene>
    <name evidence="3" type="ORF">XM38_028110</name>
</gene>
<dbReference type="AlphaFoldDB" id="A0A1Z3HNX0"/>
<dbReference type="Pfam" id="PF08291">
    <property type="entry name" value="Peptidase_M15_3"/>
    <property type="match status" value="1"/>
</dbReference>
<accession>A0A1Z3HNX0</accession>
<dbReference type="Proteomes" id="UP000191901">
    <property type="component" value="Chromosome"/>
</dbReference>
<dbReference type="EMBL" id="CP021983">
    <property type="protein sequence ID" value="ASC71857.1"/>
    <property type="molecule type" value="Genomic_DNA"/>
</dbReference>
<dbReference type="RefSeq" id="WP_088430136.1">
    <property type="nucleotide sequence ID" value="NZ_CP021983.2"/>
</dbReference>
<evidence type="ECO:0000313" key="3">
    <source>
        <dbReference type="EMBL" id="ASC71857.1"/>
    </source>
</evidence>
<keyword evidence="4" id="KW-1185">Reference proteome</keyword>
<proteinExistence type="predicted"/>
<feature type="domain" description="Peptidase M15A C-terminal" evidence="2">
    <location>
        <begin position="454"/>
        <end position="535"/>
    </location>
</feature>